<keyword evidence="3" id="KW-0067">ATP-binding</keyword>
<evidence type="ECO:0000256" key="2">
    <source>
        <dbReference type="ARBA" id="ARBA00022741"/>
    </source>
</evidence>
<dbReference type="PANTHER" id="PTHR10606">
    <property type="entry name" value="6-PHOSPHOFRUCTO-2-KINASE/FRUCTOSE-2,6-BISPHOSPHATASE"/>
    <property type="match status" value="1"/>
</dbReference>
<dbReference type="Gene3D" id="3.40.50.1240">
    <property type="entry name" value="Phosphoglycerate mutase-like"/>
    <property type="match status" value="1"/>
</dbReference>
<dbReference type="VEuPathDB" id="FungiDB:TAPDE_005330"/>
<dbReference type="SMART" id="SM00855">
    <property type="entry name" value="PGAM"/>
    <property type="match status" value="1"/>
</dbReference>
<protein>
    <recommendedName>
        <fullName evidence="1">6-phosphofructo-2-kinase</fullName>
        <ecNumber evidence="1">2.7.1.105</ecNumber>
    </recommendedName>
</protein>
<dbReference type="GO" id="GO:0006003">
    <property type="term" value="P:fructose 2,6-bisphosphate metabolic process"/>
    <property type="evidence" value="ECO:0007669"/>
    <property type="project" value="InterPro"/>
</dbReference>
<dbReference type="PRINTS" id="PR00991">
    <property type="entry name" value="6PFRUCTKNASE"/>
</dbReference>
<comment type="catalytic activity">
    <reaction evidence="4">
        <text>beta-D-fructose 6-phosphate + ATP = beta-D-fructose 2,6-bisphosphate + ADP + H(+)</text>
        <dbReference type="Rhea" id="RHEA:15653"/>
        <dbReference type="ChEBI" id="CHEBI:15378"/>
        <dbReference type="ChEBI" id="CHEBI:30616"/>
        <dbReference type="ChEBI" id="CHEBI:57634"/>
        <dbReference type="ChEBI" id="CHEBI:58579"/>
        <dbReference type="ChEBI" id="CHEBI:456216"/>
        <dbReference type="EC" id="2.7.1.105"/>
    </reaction>
</comment>
<dbReference type="Pfam" id="PF00300">
    <property type="entry name" value="His_Phos_1"/>
    <property type="match status" value="1"/>
</dbReference>
<dbReference type="eggNOG" id="KOG0234">
    <property type="taxonomic scope" value="Eukaryota"/>
</dbReference>
<proteinExistence type="predicted"/>
<evidence type="ECO:0000256" key="4">
    <source>
        <dbReference type="ARBA" id="ARBA00052669"/>
    </source>
</evidence>
<reference evidence="7 8" key="1">
    <citation type="journal article" date="2013" name="MBio">
        <title>Genome sequencing of the plant pathogen Taphrina deformans, the causal agent of peach leaf curl.</title>
        <authorList>
            <person name="Cisse O.H."/>
            <person name="Almeida J.M.G.C.F."/>
            <person name="Fonseca A."/>
            <person name="Kumar A.A."/>
            <person name="Salojaervi J."/>
            <person name="Overmyer K."/>
            <person name="Hauser P.M."/>
            <person name="Pagni M."/>
        </authorList>
    </citation>
    <scope>NUCLEOTIDE SEQUENCE [LARGE SCALE GENOMIC DNA]</scope>
    <source>
        <strain evidence="8">PYCC 5710 / ATCC 11124 / CBS 356.35 / IMI 108563 / JCM 9778 / NBRC 8474</strain>
    </source>
</reference>
<dbReference type="Pfam" id="PF01591">
    <property type="entry name" value="6PF2K"/>
    <property type="match status" value="1"/>
</dbReference>
<dbReference type="GO" id="GO:0003873">
    <property type="term" value="F:6-phosphofructo-2-kinase activity"/>
    <property type="evidence" value="ECO:0007669"/>
    <property type="project" value="UniProtKB-EC"/>
</dbReference>
<dbReference type="InterPro" id="IPR013078">
    <property type="entry name" value="His_Pase_superF_clade-1"/>
</dbReference>
<dbReference type="EC" id="2.7.1.105" evidence="1"/>
<dbReference type="SUPFAM" id="SSF52540">
    <property type="entry name" value="P-loop containing nucleoside triphosphate hydrolases"/>
    <property type="match status" value="1"/>
</dbReference>
<evidence type="ECO:0000259" key="6">
    <source>
        <dbReference type="Pfam" id="PF01591"/>
    </source>
</evidence>
<dbReference type="GO" id="GO:0004331">
    <property type="term" value="F:fructose-2,6-bisphosphate 2-phosphatase activity"/>
    <property type="evidence" value="ECO:0007669"/>
    <property type="project" value="TreeGrafter"/>
</dbReference>
<dbReference type="FunFam" id="3.40.50.300:FF:000644">
    <property type="entry name" value="GpmB, Fructose-2,6-bisphosphatase"/>
    <property type="match status" value="1"/>
</dbReference>
<evidence type="ECO:0000313" key="7">
    <source>
        <dbReference type="EMBL" id="CCG84825.1"/>
    </source>
</evidence>
<accession>R4XNK3</accession>
<dbReference type="Gene3D" id="3.40.50.300">
    <property type="entry name" value="P-loop containing nucleotide triphosphate hydrolases"/>
    <property type="match status" value="1"/>
</dbReference>
<evidence type="ECO:0000256" key="1">
    <source>
        <dbReference type="ARBA" id="ARBA00012130"/>
    </source>
</evidence>
<sequence>MSAGGKLYETESGQLFHAGKIAICLVGLPARGKTHLSVSLCRYLTWLGLSCRAFHLGDYRRKWLAGAEMPDDYFFFQDSSYFSSVLSSSNGIVDVSKTTQSLRDKVANDCMSDILGYLSKSGGNGQIVIYDAVNASVSVRRKLHQQFSEAEIQTIFVESICTDEKIIQANVRNVKVSSPDYEGWDAEKAVQDYLKRINAKIPHYEEMNRDRESDLSWVKMINIGERMVVNKGSTGEARSNGHSGNFGSRIVFYLMNLHVKPRTLYFARAGKSEDRSYKSDAPLSLPEGLEYAKKMAEAVMDRRAILRQEAIESGLEPEDRSLTVWVSPRQRTVASAQYLKDAGCIVRRRPQLSAQNPGVYDTLTLAQIKDRYPGEEKKHAENPFLHRFPRAESYHDIAIRLEPVILEIERERNDLIIIAHESVLRVLYGYFLGVESSKIPDLKMPRATVFEVEL</sequence>
<organism evidence="7 8">
    <name type="scientific">Taphrina deformans (strain PYCC 5710 / ATCC 11124 / CBS 356.35 / IMI 108563 / JCM 9778 / NBRC 8474)</name>
    <name type="common">Peach leaf curl fungus</name>
    <name type="synonym">Lalaria deformans</name>
    <dbReference type="NCBI Taxonomy" id="1097556"/>
    <lineage>
        <taxon>Eukaryota</taxon>
        <taxon>Fungi</taxon>
        <taxon>Dikarya</taxon>
        <taxon>Ascomycota</taxon>
        <taxon>Taphrinomycotina</taxon>
        <taxon>Taphrinomycetes</taxon>
        <taxon>Taphrinales</taxon>
        <taxon>Taphrinaceae</taxon>
        <taxon>Taphrina</taxon>
    </lineage>
</organism>
<name>R4XNK3_TAPDE</name>
<keyword evidence="2" id="KW-0547">Nucleotide-binding</keyword>
<dbReference type="GO" id="GO:0005829">
    <property type="term" value="C:cytosol"/>
    <property type="evidence" value="ECO:0007669"/>
    <property type="project" value="TreeGrafter"/>
</dbReference>
<dbReference type="Proteomes" id="UP000013776">
    <property type="component" value="Unassembled WGS sequence"/>
</dbReference>
<dbReference type="InterPro" id="IPR003094">
    <property type="entry name" value="6Pfruct_kin"/>
</dbReference>
<dbReference type="PIRSF" id="PIRSF000709">
    <property type="entry name" value="6PFK_2-Ptase"/>
    <property type="match status" value="1"/>
</dbReference>
<dbReference type="SUPFAM" id="SSF53254">
    <property type="entry name" value="Phosphoglycerate mutase-like"/>
    <property type="match status" value="1"/>
</dbReference>
<evidence type="ECO:0000313" key="8">
    <source>
        <dbReference type="Proteomes" id="UP000013776"/>
    </source>
</evidence>
<dbReference type="AlphaFoldDB" id="R4XNK3"/>
<dbReference type="PANTHER" id="PTHR10606:SF39">
    <property type="entry name" value="6-PHOSPHOFRUCTO-2-KINASE_FRUCTOSE-2,6-BISPHOSPHATASE YLR345W-RELATED"/>
    <property type="match status" value="1"/>
</dbReference>
<evidence type="ECO:0000256" key="5">
    <source>
        <dbReference type="ARBA" id="ARBA00053562"/>
    </source>
</evidence>
<gene>
    <name evidence="7" type="ORF">TAPDE_005330</name>
</gene>
<dbReference type="GO" id="GO:0005524">
    <property type="term" value="F:ATP binding"/>
    <property type="evidence" value="ECO:0007669"/>
    <property type="project" value="UniProtKB-KW"/>
</dbReference>
<comment type="caution">
    <text evidence="7">The sequence shown here is derived from an EMBL/GenBank/DDBJ whole genome shotgun (WGS) entry which is preliminary data.</text>
</comment>
<dbReference type="OrthoDB" id="267323at2759"/>
<dbReference type="EMBL" id="CAHR02000318">
    <property type="protein sequence ID" value="CCG84825.1"/>
    <property type="molecule type" value="Genomic_DNA"/>
</dbReference>
<dbReference type="STRING" id="1097556.R4XNK3"/>
<keyword evidence="8" id="KW-1185">Reference proteome</keyword>
<dbReference type="InterPro" id="IPR029033">
    <property type="entry name" value="His_PPase_superfam"/>
</dbReference>
<evidence type="ECO:0000256" key="3">
    <source>
        <dbReference type="ARBA" id="ARBA00022840"/>
    </source>
</evidence>
<dbReference type="GO" id="GO:0006000">
    <property type="term" value="P:fructose metabolic process"/>
    <property type="evidence" value="ECO:0007669"/>
    <property type="project" value="InterPro"/>
</dbReference>
<dbReference type="InterPro" id="IPR013079">
    <property type="entry name" value="6Phosfructo_kin"/>
</dbReference>
<comment type="function">
    <text evidence="5">Synthesis of fructose 2,6-bisphosphate.</text>
</comment>
<dbReference type="InterPro" id="IPR027417">
    <property type="entry name" value="P-loop_NTPase"/>
</dbReference>
<feature type="domain" description="6-phosphofructo-2-kinase" evidence="6">
    <location>
        <begin position="10"/>
        <end position="261"/>
    </location>
</feature>